<keyword evidence="5" id="KW-1185">Reference proteome</keyword>
<feature type="compositionally biased region" description="Basic and acidic residues" evidence="3">
    <location>
        <begin position="814"/>
        <end position="823"/>
    </location>
</feature>
<proteinExistence type="predicted"/>
<evidence type="ECO:0000256" key="1">
    <source>
        <dbReference type="ARBA" id="ARBA00023054"/>
    </source>
</evidence>
<feature type="coiled-coil region" evidence="2">
    <location>
        <begin position="1646"/>
        <end position="1929"/>
    </location>
</feature>
<dbReference type="GO" id="GO:0005856">
    <property type="term" value="C:cytoskeleton"/>
    <property type="evidence" value="ECO:0007669"/>
    <property type="project" value="TreeGrafter"/>
</dbReference>
<feature type="compositionally biased region" description="Basic residues" evidence="3">
    <location>
        <begin position="266"/>
        <end position="276"/>
    </location>
</feature>
<feature type="region of interest" description="Disordered" evidence="3">
    <location>
        <begin position="901"/>
        <end position="922"/>
    </location>
</feature>
<gene>
    <name evidence="4" type="ORF">K452DRAFT_264928</name>
</gene>
<feature type="compositionally biased region" description="Polar residues" evidence="3">
    <location>
        <begin position="1088"/>
        <end position="1106"/>
    </location>
</feature>
<evidence type="ECO:0000313" key="4">
    <source>
        <dbReference type="EMBL" id="KAF2145687.1"/>
    </source>
</evidence>
<evidence type="ECO:0000256" key="3">
    <source>
        <dbReference type="SAM" id="MobiDB-lite"/>
    </source>
</evidence>
<keyword evidence="1 2" id="KW-0175">Coiled coil</keyword>
<dbReference type="OrthoDB" id="1293114at2759"/>
<dbReference type="PANTHER" id="PTHR32083:SF0">
    <property type="entry name" value="CILIA AND FLAGELLA-ASSOCIATED PROTEIN 58"/>
    <property type="match status" value="1"/>
</dbReference>
<feature type="compositionally biased region" description="Pro residues" evidence="3">
    <location>
        <begin position="201"/>
        <end position="211"/>
    </location>
</feature>
<evidence type="ECO:0000313" key="5">
    <source>
        <dbReference type="Proteomes" id="UP000799438"/>
    </source>
</evidence>
<dbReference type="GeneID" id="54296216"/>
<feature type="compositionally biased region" description="Basic and acidic residues" evidence="3">
    <location>
        <begin position="1029"/>
        <end position="1048"/>
    </location>
</feature>
<evidence type="ECO:0000256" key="2">
    <source>
        <dbReference type="SAM" id="Coils"/>
    </source>
</evidence>
<feature type="compositionally biased region" description="Low complexity" evidence="3">
    <location>
        <begin position="362"/>
        <end position="372"/>
    </location>
</feature>
<feature type="compositionally biased region" description="Polar residues" evidence="3">
    <location>
        <begin position="848"/>
        <end position="871"/>
    </location>
</feature>
<name>A0A6A6BS88_9PEZI</name>
<feature type="compositionally biased region" description="Pro residues" evidence="3">
    <location>
        <begin position="8"/>
        <end position="18"/>
    </location>
</feature>
<dbReference type="PANTHER" id="PTHR32083">
    <property type="entry name" value="CILIA AND FLAGELLA-ASSOCIATED PROTEIN 58-RELATED"/>
    <property type="match status" value="1"/>
</dbReference>
<feature type="compositionally biased region" description="Polar residues" evidence="3">
    <location>
        <begin position="1175"/>
        <end position="1195"/>
    </location>
</feature>
<feature type="coiled-coil region" evidence="2">
    <location>
        <begin position="1966"/>
        <end position="1993"/>
    </location>
</feature>
<dbReference type="RefSeq" id="XP_033401399.1">
    <property type="nucleotide sequence ID" value="XM_033538720.1"/>
</dbReference>
<feature type="region of interest" description="Disordered" evidence="3">
    <location>
        <begin position="2091"/>
        <end position="2118"/>
    </location>
</feature>
<feature type="region of interest" description="Disordered" evidence="3">
    <location>
        <begin position="1008"/>
        <end position="1197"/>
    </location>
</feature>
<feature type="region of interest" description="Disordered" evidence="3">
    <location>
        <begin position="691"/>
        <end position="727"/>
    </location>
</feature>
<feature type="region of interest" description="Disordered" evidence="3">
    <location>
        <begin position="2131"/>
        <end position="2169"/>
    </location>
</feature>
<dbReference type="Proteomes" id="UP000799438">
    <property type="component" value="Unassembled WGS sequence"/>
</dbReference>
<organism evidence="4 5">
    <name type="scientific">Aplosporella prunicola CBS 121167</name>
    <dbReference type="NCBI Taxonomy" id="1176127"/>
    <lineage>
        <taxon>Eukaryota</taxon>
        <taxon>Fungi</taxon>
        <taxon>Dikarya</taxon>
        <taxon>Ascomycota</taxon>
        <taxon>Pezizomycotina</taxon>
        <taxon>Dothideomycetes</taxon>
        <taxon>Dothideomycetes incertae sedis</taxon>
        <taxon>Botryosphaeriales</taxon>
        <taxon>Aplosporellaceae</taxon>
        <taxon>Aplosporella</taxon>
    </lineage>
</organism>
<feature type="coiled-coil region" evidence="2">
    <location>
        <begin position="1513"/>
        <end position="1568"/>
    </location>
</feature>
<feature type="compositionally biased region" description="Basic and acidic residues" evidence="3">
    <location>
        <begin position="151"/>
        <end position="165"/>
    </location>
</feature>
<feature type="compositionally biased region" description="Polar residues" evidence="3">
    <location>
        <begin position="824"/>
        <end position="841"/>
    </location>
</feature>
<accession>A0A6A6BS88</accession>
<feature type="region of interest" description="Disordered" evidence="3">
    <location>
        <begin position="309"/>
        <end position="372"/>
    </location>
</feature>
<reference evidence="4" key="1">
    <citation type="journal article" date="2020" name="Stud. Mycol.">
        <title>101 Dothideomycetes genomes: a test case for predicting lifestyles and emergence of pathogens.</title>
        <authorList>
            <person name="Haridas S."/>
            <person name="Albert R."/>
            <person name="Binder M."/>
            <person name="Bloem J."/>
            <person name="Labutti K."/>
            <person name="Salamov A."/>
            <person name="Andreopoulos B."/>
            <person name="Baker S."/>
            <person name="Barry K."/>
            <person name="Bills G."/>
            <person name="Bluhm B."/>
            <person name="Cannon C."/>
            <person name="Castanera R."/>
            <person name="Culley D."/>
            <person name="Daum C."/>
            <person name="Ezra D."/>
            <person name="Gonzalez J."/>
            <person name="Henrissat B."/>
            <person name="Kuo A."/>
            <person name="Liang C."/>
            <person name="Lipzen A."/>
            <person name="Lutzoni F."/>
            <person name="Magnuson J."/>
            <person name="Mondo S."/>
            <person name="Nolan M."/>
            <person name="Ohm R."/>
            <person name="Pangilinan J."/>
            <person name="Park H.-J."/>
            <person name="Ramirez L."/>
            <person name="Alfaro M."/>
            <person name="Sun H."/>
            <person name="Tritt A."/>
            <person name="Yoshinaga Y."/>
            <person name="Zwiers L.-H."/>
            <person name="Turgeon B."/>
            <person name="Goodwin S."/>
            <person name="Spatafora J."/>
            <person name="Crous P."/>
            <person name="Grigoriev I."/>
        </authorList>
    </citation>
    <scope>NUCLEOTIDE SEQUENCE</scope>
    <source>
        <strain evidence="4">CBS 121167</strain>
    </source>
</reference>
<feature type="compositionally biased region" description="Gly residues" evidence="3">
    <location>
        <begin position="2231"/>
        <end position="2245"/>
    </location>
</feature>
<feature type="region of interest" description="Disordered" evidence="3">
    <location>
        <begin position="1381"/>
        <end position="1427"/>
    </location>
</feature>
<feature type="compositionally biased region" description="Acidic residues" evidence="3">
    <location>
        <begin position="1401"/>
        <end position="1412"/>
    </location>
</feature>
<feature type="compositionally biased region" description="Low complexity" evidence="3">
    <location>
        <begin position="1936"/>
        <end position="1945"/>
    </location>
</feature>
<feature type="compositionally biased region" description="Acidic residues" evidence="3">
    <location>
        <begin position="242"/>
        <end position="251"/>
    </location>
</feature>
<feature type="region of interest" description="Disordered" evidence="3">
    <location>
        <begin position="753"/>
        <end position="871"/>
    </location>
</feature>
<dbReference type="EMBL" id="ML995477">
    <property type="protein sequence ID" value="KAF2145687.1"/>
    <property type="molecule type" value="Genomic_DNA"/>
</dbReference>
<feature type="compositionally biased region" description="Low complexity" evidence="3">
    <location>
        <begin position="901"/>
        <end position="915"/>
    </location>
</feature>
<protein>
    <submittedName>
        <fullName evidence="4">Uncharacterized protein</fullName>
    </submittedName>
</protein>
<feature type="compositionally biased region" description="Low complexity" evidence="3">
    <location>
        <begin position="168"/>
        <end position="190"/>
    </location>
</feature>
<sequence>MQSQHNSTPPPRPSPPPASAVEGEKGVTTDDLDAVSPTHTLWDAPSPTQTLGHSSPELPPLPALPPLGGAPHTPSTLLKRPLEDSSFFTASWGSPYQHPSPDDKHKSSPQKDGSPYSGDSLGDDLEDPLGSPRFGLEHLIPTRLEEDSDEREDKGDSEPKFKFDLSHLLPARLRSSSQSPSTPSRSTTPSWLDTLAEKTPKPPSIPKPGPLFFPREPTENWVKQYLTGQWQSEKGNWWSEGSTEEESDESLGETSQARTFKTKDKDKKRKSRKGHKLREDNLTLKQQDFWAHFGEKSKEQISKMLASRFAEPVPTSSPAPVQEPQLPLPADVIADAKSPSPLDKDKPLPMPPPTNVSNQKVPSPSSSNLLAPPKVVDTAKAAIARNKKRVLWRGRNIVIQIPPDPTRGKEGGPPRPLSWDEVGERIKGFEQQGLNTQGFDTGVDDDGLPAQAVPLFPDPAETQQEMANKDYHVHVPNRAEWEAYVNFLTEQKLAALGVSTGMDDPVADMSRQGSAQYHGLALSPPPQTSSAASTGIAGLPGPFALPAGPSPGIPGHMTRASIASPISPFGNPRPTMHLHRASTFTSAPNFPQQQPTPPGMPGWSPHTFISQNGDIRGASPALPTSRSDLVNMMSPISPFGAKQGQQQFPFPQTTDGFTQMHQQQQALQQQLLQQQQQQLLNARPNSTLAQLPEEDVEEEQPRLHTPPRSNSRPNIVVPTPRGHRHNISENLEREIRNAEYHLEQAIDRQLDEDGEFGTGNRFGMHSPPSKPTMVNGHDTMWQNNQNGQNGFQHQSNTSNQSASNSQHYGAPSYHQHEVEDDQKTNISDVDTNPSIDGQNDQASEHHSYGSSQLNKTGTGTAHSSQGSKSSAGKFNVEAKEFKFNPGASFTPETFSYGSNFQAQQPAQQEQEQAPPRSSSGKTVFHATAPSFAPSWKLGGLGVQNGAAPLQVPQTSFNFSAEMPAANYDVPMDQEIVEVEEQQPPETPNKIFNGIHITGEDIVKPARRSKAVPIQQPEHKPHEEEETFDEFGRLDQAEWRQKRARHRDDENDNVPKFATPHILPSNAPPQALGPTTRRGTISHKRATSPRPNGTENQLPPRSKQGTPAPQPMKVEMPKHIEMPPMPSDAEGDRAGRKRRVSNSSVSGPVKPFDYTPSAGLGLHVTKPSTDAHAEPQMQQDMRQLSRSPANTYQPSEGGSFMTALENGKTVPYPESDGPDYTFHQPTFDEIDDVMRTMAEGGSECGIEKNHSPVWERTSPLRRPRAELRPTNLNNEYKRTTPSPDEHRLYASAAKGDVSSLQDPFSDSRAGLAYESPVHNLNGPNGGQVSDWNDVITSDEEGKIKSRSRFFDNHVDTLIDNVLQSRLGPLERNMHMIKDSITALTQGQHQRSRHTRLSMSADGESDADDEDDDLASNHRGRSPVKDRKMEKIKSVITEALAAHQPPQPVASGSGPTPAASPGLDIAEFYQALADLKISIARSATTSQHDDFRELMEEALARQSKALVQQNEAAAAREAHARIMELQGKLEETEQRVEATLQSRKIAEIEEKDAQRKLALLDEELALVRAQGRDDAARARALSEEGHDTRMKLNAAVSAQEELHRRLVALGTQNEALEATLNEYRMSSKKWHDEISRARVDKEVLTKTITTLEARNQESLQVREQMREKLEKLQRDMVHATTHVEEEKQSWQRREEEGLKRNEVLRARLEAEARTRERIEREMERLEMQEREMMRMKVILDQTQRANASMEEMVNKQRVEIVEYQKRSARFEREFHEAKEVARSEIKRMRVLMEADIDAANSQVNIVRAELEAANNRLRADIDNVKMEADTAKERHELLLESEADAKHDALREAHEGRDRALREQQHSFQRYEKTIEELHRQANRDVANAVDDKTRIETQLHDRLALSEEKVEYLQDKIAHLEDKLEVAKSAAHAAAAAAQSAKSPAPVEHVQPSAQEKVSPQALRESIVVLQEQLQEREQRIESLDQQLSELDTDAPSKLKERDTEIGWLRELLGVRVDDISELIDALAQPAFDREAVRDAAIRIRTNLQMEQHEKERLISGAPQTFPSIASISSFATPKAAQLAAAFGNWRKGNNNNGASKLDMSRSASNDGGQAAAYKGNSHMAPGFLSGLMTPPATAMRRTPSQQSHLSTRSNPNPQGAGGRGSFSSGLLNVTFQRQPATPPLLRRTAYDQDPEDVDVDAHAQEFRALGHGLRAAGFFDDDGSVYGGSTYGGSTYGGSNYGGDGRPVSSRKERRGSSGDGHIRRTSLTVDDEALRPFEPFGPIMED</sequence>
<feature type="region of interest" description="Disordered" evidence="3">
    <location>
        <begin position="1"/>
        <end position="216"/>
    </location>
</feature>
<feature type="region of interest" description="Disordered" evidence="3">
    <location>
        <begin position="2231"/>
        <end position="2287"/>
    </location>
</feature>
<feature type="region of interest" description="Disordered" evidence="3">
    <location>
        <begin position="233"/>
        <end position="288"/>
    </location>
</feature>
<feature type="compositionally biased region" description="Polar residues" evidence="3">
    <location>
        <begin position="2142"/>
        <end position="2157"/>
    </location>
</feature>
<feature type="region of interest" description="Disordered" evidence="3">
    <location>
        <begin position="517"/>
        <end position="536"/>
    </location>
</feature>
<feature type="compositionally biased region" description="Low complexity" evidence="3">
    <location>
        <begin position="782"/>
        <end position="806"/>
    </location>
</feature>
<feature type="region of interest" description="Disordered" evidence="3">
    <location>
        <begin position="1936"/>
        <end position="1958"/>
    </location>
</feature>